<evidence type="ECO:0000256" key="3">
    <source>
        <dbReference type="ARBA" id="ARBA00022989"/>
    </source>
</evidence>
<dbReference type="OrthoDB" id="2012278at2759"/>
<proteinExistence type="predicted"/>
<accession>A0A4Q9N473</accession>
<dbReference type="InterPro" id="IPR013636">
    <property type="entry name" value="ARMH3_C"/>
</dbReference>
<name>A0A4Q9N473_9APHY</name>
<keyword evidence="3" id="KW-1133">Transmembrane helix</keyword>
<dbReference type="InterPro" id="IPR039868">
    <property type="entry name" value="ARMD3-like"/>
</dbReference>
<feature type="domain" description="Armadillo-like helical" evidence="5">
    <location>
        <begin position="409"/>
        <end position="620"/>
    </location>
</feature>
<dbReference type="GO" id="GO:0016020">
    <property type="term" value="C:membrane"/>
    <property type="evidence" value="ECO:0007669"/>
    <property type="project" value="UniProtKB-SubCell"/>
</dbReference>
<evidence type="ECO:0000256" key="1">
    <source>
        <dbReference type="ARBA" id="ARBA00004370"/>
    </source>
</evidence>
<reference evidence="6" key="1">
    <citation type="submission" date="2019-01" db="EMBL/GenBank/DDBJ databases">
        <title>Draft genome sequences of three monokaryotic isolates of the white-rot basidiomycete fungus Dichomitus squalens.</title>
        <authorList>
            <consortium name="DOE Joint Genome Institute"/>
            <person name="Lopez S.C."/>
            <person name="Andreopoulos B."/>
            <person name="Pangilinan J."/>
            <person name="Lipzen A."/>
            <person name="Riley R."/>
            <person name="Ahrendt S."/>
            <person name="Ng V."/>
            <person name="Barry K."/>
            <person name="Daum C."/>
            <person name="Grigoriev I.V."/>
            <person name="Hilden K.S."/>
            <person name="Makela M.R."/>
            <person name="de Vries R.P."/>
        </authorList>
    </citation>
    <scope>NUCLEOTIDE SEQUENCE [LARGE SCALE GENOMIC DNA]</scope>
    <source>
        <strain evidence="6">OM18370.1</strain>
    </source>
</reference>
<evidence type="ECO:0000313" key="6">
    <source>
        <dbReference type="EMBL" id="TBU34728.1"/>
    </source>
</evidence>
<sequence>MECRASIQFNSKFATTYGRLFQGVQPEELTGKKQDVASFWSQLLDLNVDREFLSSKLHEVRKDDCLGTLRPALNGVVGACLQALRSHDADENKKAHAAATLSVLSRSLLNKNLAGWEVMDVFAGGVGRSDTVFKDFTCAIDDILSNTELSASLRHEMLQLAVIFVCGISQLSPGAYFLRHDLFPCIVKTIKSPDTEQFTFEAVLLLALLANFHKSDAAKLNPYLRRIRETEDEALMRMICWAANFALAAAVKAYQTVSDDSPPTLATSFNSFLSYLRPDRAFASAPVDPPRELFKNQPIEACVILLPLFEFLHGSSTFRMVFASTLQAAEELGKRAATRITPLPLTLISLSSYLFSHASSTSSPRAVAYANLAMSTLLVLVESDDVMAALHLDSKEDIRLCRQRQPPLPTVAPPRPPLCALLDCCILWLRHNLHKKLEVQCYLLCIRTCYRTLWYLQREHIRLEYHWQELWQALVLLLDFLANKLDSLVTTGGVEMITQETLLLVDLALCRNEQLFPSPKAVHELVYEVVRSAEVFRKQHALLEKLASPHARRRSSGSSSPWSQALTNITAVAEHYETKLREAGVRSANQGLRAVAKEIEKDGLSYGEDVHGTDDPPKQSEDVVGFIRFAYADGMALMP</sequence>
<dbReference type="PANTHER" id="PTHR13608:SF3">
    <property type="entry name" value="ARMADILLO-LIKE HELICAL DOMAIN-CONTAINING PROTEIN 3"/>
    <property type="match status" value="1"/>
</dbReference>
<dbReference type="SMART" id="SM01158">
    <property type="entry name" value="DUF1741"/>
    <property type="match status" value="1"/>
</dbReference>
<dbReference type="AlphaFoldDB" id="A0A4Q9N473"/>
<organism evidence="6">
    <name type="scientific">Dichomitus squalens</name>
    <dbReference type="NCBI Taxonomy" id="114155"/>
    <lineage>
        <taxon>Eukaryota</taxon>
        <taxon>Fungi</taxon>
        <taxon>Dikarya</taxon>
        <taxon>Basidiomycota</taxon>
        <taxon>Agaricomycotina</taxon>
        <taxon>Agaricomycetes</taxon>
        <taxon>Polyporales</taxon>
        <taxon>Polyporaceae</taxon>
        <taxon>Dichomitus</taxon>
    </lineage>
</organism>
<gene>
    <name evidence="6" type="ORF">BD311DRAFT_746696</name>
</gene>
<dbReference type="SUPFAM" id="SSF48371">
    <property type="entry name" value="ARM repeat"/>
    <property type="match status" value="1"/>
</dbReference>
<keyword evidence="2" id="KW-0812">Transmembrane</keyword>
<dbReference type="PANTHER" id="PTHR13608">
    <property type="entry name" value="ARMADILLO-LIKE HELICAL DOMAIN-CONTAINING PROTEIN 3"/>
    <property type="match status" value="1"/>
</dbReference>
<protein>
    <recommendedName>
        <fullName evidence="5">Armadillo-like helical domain-containing protein</fullName>
    </recommendedName>
</protein>
<keyword evidence="4" id="KW-0472">Membrane</keyword>
<dbReference type="GO" id="GO:0005829">
    <property type="term" value="C:cytosol"/>
    <property type="evidence" value="ECO:0007669"/>
    <property type="project" value="TreeGrafter"/>
</dbReference>
<evidence type="ECO:0000256" key="4">
    <source>
        <dbReference type="ARBA" id="ARBA00023136"/>
    </source>
</evidence>
<dbReference type="Pfam" id="PF08427">
    <property type="entry name" value="ARMH3_C"/>
    <property type="match status" value="1"/>
</dbReference>
<comment type="subcellular location">
    <subcellularLocation>
        <location evidence="1">Membrane</location>
    </subcellularLocation>
</comment>
<dbReference type="InterPro" id="IPR016024">
    <property type="entry name" value="ARM-type_fold"/>
</dbReference>
<evidence type="ECO:0000256" key="2">
    <source>
        <dbReference type="ARBA" id="ARBA00022692"/>
    </source>
</evidence>
<dbReference type="Proteomes" id="UP000292957">
    <property type="component" value="Unassembled WGS sequence"/>
</dbReference>
<dbReference type="EMBL" id="ML143388">
    <property type="protein sequence ID" value="TBU34728.1"/>
    <property type="molecule type" value="Genomic_DNA"/>
</dbReference>
<evidence type="ECO:0000259" key="5">
    <source>
        <dbReference type="SMART" id="SM01158"/>
    </source>
</evidence>